<sequence length="228" mass="25400">MFRGVTEYAEVHGFSARRVLQLIEDGRIKAHRTGGIWLIDDQSEELKLFSCRPLGQRMTAGLIAALSGSAPPATLSAGELIRLTHYLDRLHESKQPDELLRSWLRTRAKRITFEITPKHLDKLRCDNRIALSGVSDVRVTKSPTKIVEGYVAHKSIRALKSKYELVESDNGKVIFHVTRFMIPNPVPLGLTLADLAEHRSPSQLSILSKLLQQADTASGSWQGGTRIA</sequence>
<dbReference type="AlphaFoldDB" id="A0A6J7Q7Q9"/>
<gene>
    <name evidence="1" type="ORF">UFOPK4092_00425</name>
</gene>
<organism evidence="1">
    <name type="scientific">freshwater metagenome</name>
    <dbReference type="NCBI Taxonomy" id="449393"/>
    <lineage>
        <taxon>unclassified sequences</taxon>
        <taxon>metagenomes</taxon>
        <taxon>ecological metagenomes</taxon>
    </lineage>
</organism>
<dbReference type="EMBL" id="CAFBPJ010000030">
    <property type="protein sequence ID" value="CAB5011673.1"/>
    <property type="molecule type" value="Genomic_DNA"/>
</dbReference>
<evidence type="ECO:0000313" key="1">
    <source>
        <dbReference type="EMBL" id="CAB5011673.1"/>
    </source>
</evidence>
<accession>A0A6J7Q7Q9</accession>
<reference evidence="1" key="1">
    <citation type="submission" date="2020-05" db="EMBL/GenBank/DDBJ databases">
        <authorList>
            <person name="Chiriac C."/>
            <person name="Salcher M."/>
            <person name="Ghai R."/>
            <person name="Kavagutti S V."/>
        </authorList>
    </citation>
    <scope>NUCLEOTIDE SEQUENCE</scope>
</reference>
<proteinExistence type="predicted"/>
<protein>
    <submittedName>
        <fullName evidence="1">Unannotated protein</fullName>
    </submittedName>
</protein>
<name>A0A6J7Q7Q9_9ZZZZ</name>